<accession>A0AAD8YFM0</accession>
<dbReference type="AlphaFoldDB" id="A0AAD8YFM0"/>
<name>A0AAD8YFM0_9STRA</name>
<feature type="region of interest" description="Disordered" evidence="1">
    <location>
        <begin position="1"/>
        <end position="61"/>
    </location>
</feature>
<organism evidence="3 4">
    <name type="scientific">Skeletonema marinoi</name>
    <dbReference type="NCBI Taxonomy" id="267567"/>
    <lineage>
        <taxon>Eukaryota</taxon>
        <taxon>Sar</taxon>
        <taxon>Stramenopiles</taxon>
        <taxon>Ochrophyta</taxon>
        <taxon>Bacillariophyta</taxon>
        <taxon>Coscinodiscophyceae</taxon>
        <taxon>Thalassiosirophycidae</taxon>
        <taxon>Thalassiosirales</taxon>
        <taxon>Skeletonemataceae</taxon>
        <taxon>Skeletonema</taxon>
        <taxon>Skeletonema marinoi-dohrnii complex</taxon>
    </lineage>
</organism>
<feature type="compositionally biased region" description="Basic and acidic residues" evidence="1">
    <location>
        <begin position="84"/>
        <end position="102"/>
    </location>
</feature>
<proteinExistence type="predicted"/>
<feature type="compositionally biased region" description="Basic residues" evidence="1">
    <location>
        <begin position="323"/>
        <end position="336"/>
    </location>
</feature>
<keyword evidence="2" id="KW-0812">Transmembrane</keyword>
<reference evidence="3" key="1">
    <citation type="submission" date="2023-06" db="EMBL/GenBank/DDBJ databases">
        <title>Survivors Of The Sea: Transcriptome response of Skeletonema marinoi to long-term dormancy.</title>
        <authorList>
            <person name="Pinder M.I.M."/>
            <person name="Kourtchenko O."/>
            <person name="Robertson E.K."/>
            <person name="Larsson T."/>
            <person name="Maumus F."/>
            <person name="Osuna-Cruz C.M."/>
            <person name="Vancaester E."/>
            <person name="Stenow R."/>
            <person name="Vandepoele K."/>
            <person name="Ploug H."/>
            <person name="Bruchert V."/>
            <person name="Godhe A."/>
            <person name="Topel M."/>
        </authorList>
    </citation>
    <scope>NUCLEOTIDE SEQUENCE</scope>
    <source>
        <strain evidence="3">R05AC</strain>
    </source>
</reference>
<feature type="compositionally biased region" description="Gly residues" evidence="1">
    <location>
        <begin position="351"/>
        <end position="361"/>
    </location>
</feature>
<evidence type="ECO:0000313" key="3">
    <source>
        <dbReference type="EMBL" id="KAK1745644.1"/>
    </source>
</evidence>
<protein>
    <submittedName>
        <fullName evidence="3">Uncharacterized protein</fullName>
    </submittedName>
</protein>
<feature type="transmembrane region" description="Helical" evidence="2">
    <location>
        <begin position="173"/>
        <end position="194"/>
    </location>
</feature>
<dbReference type="EMBL" id="JATAAI010000005">
    <property type="protein sequence ID" value="KAK1745644.1"/>
    <property type="molecule type" value="Genomic_DNA"/>
</dbReference>
<comment type="caution">
    <text evidence="3">The sequence shown here is derived from an EMBL/GenBank/DDBJ whole genome shotgun (WGS) entry which is preliminary data.</text>
</comment>
<feature type="compositionally biased region" description="Low complexity" evidence="1">
    <location>
        <begin position="103"/>
        <end position="112"/>
    </location>
</feature>
<keyword evidence="4" id="KW-1185">Reference proteome</keyword>
<feature type="compositionally biased region" description="Polar residues" evidence="1">
    <location>
        <begin position="1"/>
        <end position="10"/>
    </location>
</feature>
<feature type="region of interest" description="Disordered" evidence="1">
    <location>
        <begin position="83"/>
        <end position="119"/>
    </location>
</feature>
<keyword evidence="2" id="KW-1133">Transmembrane helix</keyword>
<feature type="compositionally biased region" description="Polar residues" evidence="1">
    <location>
        <begin position="40"/>
        <end position="61"/>
    </location>
</feature>
<sequence>MRMLSPSSTGLLPASYSRRRRVRTNDSQSNATTYEEIPSAPTTPSNYYDLNNGINNGSSPRRTIQNFTSIYSNDISTTLAANNREGKSSNDENDENDQRQNNRLDVSSNSDYDSYDDGYEDVLDKPPKLSDFVINDSCYQRYLLEGKRGKYKGLKGMNALDGNASKGIMDPTFLAKVCAFSSCVGMIFLIWVAVMMETQPLYIKGVSPKSSYGGNGDDQTYRFRKETSNALKAAAAYFLTMVLSVIYLQVKDMNLEIMNPALMGRLCHLKRLMVLTYFRWRRRHYDDIPDNSHQFVGVNYSYNGGNDTLPMQHRNNGDDGTLKSRRTNNSNRRRKNGSSDHGLSIPSGMDRGTGGGSSVGGGAAAVGGFLGKLFGSGGSKTKRKKDR</sequence>
<feature type="transmembrane region" description="Helical" evidence="2">
    <location>
        <begin position="230"/>
        <end position="250"/>
    </location>
</feature>
<evidence type="ECO:0000256" key="1">
    <source>
        <dbReference type="SAM" id="MobiDB-lite"/>
    </source>
</evidence>
<gene>
    <name evidence="3" type="ORF">QTG54_003568</name>
</gene>
<evidence type="ECO:0000313" key="4">
    <source>
        <dbReference type="Proteomes" id="UP001224775"/>
    </source>
</evidence>
<evidence type="ECO:0000256" key="2">
    <source>
        <dbReference type="SAM" id="Phobius"/>
    </source>
</evidence>
<dbReference type="Proteomes" id="UP001224775">
    <property type="component" value="Unassembled WGS sequence"/>
</dbReference>
<feature type="region of interest" description="Disordered" evidence="1">
    <location>
        <begin position="306"/>
        <end position="361"/>
    </location>
</feature>
<keyword evidence="2" id="KW-0472">Membrane</keyword>